<dbReference type="InterPro" id="IPR027417">
    <property type="entry name" value="P-loop_NTPase"/>
</dbReference>
<protein>
    <recommendedName>
        <fullName evidence="4">DNA mismatch repair proteins mutS family domain-containing protein</fullName>
    </recommendedName>
</protein>
<dbReference type="GO" id="GO:0030983">
    <property type="term" value="F:mismatched DNA binding"/>
    <property type="evidence" value="ECO:0007669"/>
    <property type="project" value="InterPro"/>
</dbReference>
<dbReference type="InterPro" id="IPR045076">
    <property type="entry name" value="MutS"/>
</dbReference>
<dbReference type="GO" id="GO:0006298">
    <property type="term" value="P:mismatch repair"/>
    <property type="evidence" value="ECO:0007669"/>
    <property type="project" value="InterPro"/>
</dbReference>
<feature type="domain" description="DNA mismatch repair proteins mutS family" evidence="4">
    <location>
        <begin position="18"/>
        <end position="34"/>
    </location>
</feature>
<keyword evidence="1" id="KW-0547">Nucleotide-binding</keyword>
<dbReference type="PANTHER" id="PTHR11361">
    <property type="entry name" value="DNA MISMATCH REPAIR PROTEIN MUTS FAMILY MEMBER"/>
    <property type="match status" value="1"/>
</dbReference>
<evidence type="ECO:0000313" key="5">
    <source>
        <dbReference type="EMBL" id="CAD9002526.1"/>
    </source>
</evidence>
<evidence type="ECO:0000259" key="4">
    <source>
        <dbReference type="PROSITE" id="PS00486"/>
    </source>
</evidence>
<organism evidence="5">
    <name type="scientific">Eutreptiella gymnastica</name>
    <dbReference type="NCBI Taxonomy" id="73025"/>
    <lineage>
        <taxon>Eukaryota</taxon>
        <taxon>Discoba</taxon>
        <taxon>Euglenozoa</taxon>
        <taxon>Euglenida</taxon>
        <taxon>Spirocuta</taxon>
        <taxon>Euglenophyceae</taxon>
        <taxon>Eutreptiales</taxon>
        <taxon>Eutreptiaceae</taxon>
        <taxon>Eutreptiella</taxon>
    </lineage>
</organism>
<keyword evidence="2" id="KW-0067">ATP-binding</keyword>
<dbReference type="PANTHER" id="PTHR11361:SF35">
    <property type="entry name" value="DNA MISMATCH REPAIR PROTEIN MSH2"/>
    <property type="match status" value="1"/>
</dbReference>
<dbReference type="GO" id="GO:0032301">
    <property type="term" value="C:MutSalpha complex"/>
    <property type="evidence" value="ECO:0007669"/>
    <property type="project" value="TreeGrafter"/>
</dbReference>
<dbReference type="Gene3D" id="3.40.50.300">
    <property type="entry name" value="P-loop containing nucleotide triphosphate hydrolases"/>
    <property type="match status" value="1"/>
</dbReference>
<keyword evidence="3" id="KW-0238">DNA-binding</keyword>
<evidence type="ECO:0000256" key="2">
    <source>
        <dbReference type="ARBA" id="ARBA00022840"/>
    </source>
</evidence>
<dbReference type="PROSITE" id="PS00486">
    <property type="entry name" value="DNA_MISMATCH_REPAIR_2"/>
    <property type="match status" value="1"/>
</dbReference>
<accession>A0A7S1N7R9</accession>
<sequence>MAEMLETATILNNASKDSLIIVDELGRGTSTYDGFGLAWSIASHIATNIQAFCLFATHFHELTTLATVYPQIGNVHVTADTTKGKLTMLYELQPGPCSKSFGIHVAELAAFPPTVIDMAKRKASELEDFTVSAPKRTKTDENLEPFDMCSKGILQHLTQIPAKADAAAQPELLIGLQKLKATIDRHVQESHQLQQLLTA</sequence>
<dbReference type="AlphaFoldDB" id="A0A7S1N7R9"/>
<dbReference type="GO" id="GO:0006312">
    <property type="term" value="P:mitotic recombination"/>
    <property type="evidence" value="ECO:0007669"/>
    <property type="project" value="TreeGrafter"/>
</dbReference>
<evidence type="ECO:0000256" key="1">
    <source>
        <dbReference type="ARBA" id="ARBA00022741"/>
    </source>
</evidence>
<dbReference type="EMBL" id="HBGA01037364">
    <property type="protein sequence ID" value="CAD9002526.1"/>
    <property type="molecule type" value="Transcribed_RNA"/>
</dbReference>
<reference evidence="5" key="1">
    <citation type="submission" date="2021-01" db="EMBL/GenBank/DDBJ databases">
        <authorList>
            <person name="Corre E."/>
            <person name="Pelletier E."/>
            <person name="Niang G."/>
            <person name="Scheremetjew M."/>
            <person name="Finn R."/>
            <person name="Kale V."/>
            <person name="Holt S."/>
            <person name="Cochrane G."/>
            <person name="Meng A."/>
            <person name="Brown T."/>
            <person name="Cohen L."/>
        </authorList>
    </citation>
    <scope>NUCLEOTIDE SEQUENCE</scope>
    <source>
        <strain evidence="5">NIES-381</strain>
    </source>
</reference>
<dbReference type="Pfam" id="PF00488">
    <property type="entry name" value="MutS_V"/>
    <property type="match status" value="1"/>
</dbReference>
<dbReference type="SUPFAM" id="SSF52540">
    <property type="entry name" value="P-loop containing nucleoside triphosphate hydrolases"/>
    <property type="match status" value="1"/>
</dbReference>
<proteinExistence type="predicted"/>
<gene>
    <name evidence="5" type="ORF">EGYM00392_LOCUS13610</name>
</gene>
<dbReference type="GO" id="GO:0140664">
    <property type="term" value="F:ATP-dependent DNA damage sensor activity"/>
    <property type="evidence" value="ECO:0007669"/>
    <property type="project" value="InterPro"/>
</dbReference>
<evidence type="ECO:0000256" key="3">
    <source>
        <dbReference type="ARBA" id="ARBA00023125"/>
    </source>
</evidence>
<name>A0A7S1N7R9_9EUGL</name>
<dbReference type="SMART" id="SM00534">
    <property type="entry name" value="MUTSac"/>
    <property type="match status" value="1"/>
</dbReference>
<dbReference type="InterPro" id="IPR000432">
    <property type="entry name" value="DNA_mismatch_repair_MutS_C"/>
</dbReference>
<dbReference type="GO" id="GO:0005524">
    <property type="term" value="F:ATP binding"/>
    <property type="evidence" value="ECO:0007669"/>
    <property type="project" value="UniProtKB-KW"/>
</dbReference>